<feature type="compositionally biased region" description="Basic residues" evidence="1">
    <location>
        <begin position="615"/>
        <end position="626"/>
    </location>
</feature>
<dbReference type="InterPro" id="IPR056948">
    <property type="entry name" value="PNGaseA_N"/>
</dbReference>
<evidence type="ECO:0000259" key="3">
    <source>
        <dbReference type="Pfam" id="PF12222"/>
    </source>
</evidence>
<organism evidence="4 5">
    <name type="scientific">Somion occarium</name>
    <dbReference type="NCBI Taxonomy" id="3059160"/>
    <lineage>
        <taxon>Eukaryota</taxon>
        <taxon>Fungi</taxon>
        <taxon>Dikarya</taxon>
        <taxon>Basidiomycota</taxon>
        <taxon>Agaricomycotina</taxon>
        <taxon>Agaricomycetes</taxon>
        <taxon>Polyporales</taxon>
        <taxon>Cerrenaceae</taxon>
        <taxon>Somion</taxon>
    </lineage>
</organism>
<reference evidence="5" key="1">
    <citation type="submission" date="2024-04" db="EMBL/GenBank/DDBJ databases">
        <authorList>
            <person name="Shaw F."/>
            <person name="Minotto A."/>
        </authorList>
    </citation>
    <scope>NUCLEOTIDE SEQUENCE [LARGE SCALE GENOMIC DNA]</scope>
</reference>
<dbReference type="PANTHER" id="PTHR31104">
    <property type="entry name" value="PEPTIDE-N4-(N-ACETYL-BETA-GLUCOSAMINYL)ASPARAGINE AMIDASE A PROTEIN"/>
    <property type="match status" value="1"/>
</dbReference>
<dbReference type="Proteomes" id="UP001497453">
    <property type="component" value="Chromosome 1"/>
</dbReference>
<keyword evidence="5" id="KW-1185">Reference proteome</keyword>
<accession>A0ABP1CK94</accession>
<name>A0ABP1CK94_9APHY</name>
<evidence type="ECO:0000313" key="5">
    <source>
        <dbReference type="Proteomes" id="UP001497453"/>
    </source>
</evidence>
<evidence type="ECO:0000256" key="2">
    <source>
        <dbReference type="SAM" id="SignalP"/>
    </source>
</evidence>
<dbReference type="InterPro" id="IPR021102">
    <property type="entry name" value="PNGase_A"/>
</dbReference>
<feature type="region of interest" description="Disordered" evidence="1">
    <location>
        <begin position="603"/>
        <end position="634"/>
    </location>
</feature>
<proteinExistence type="predicted"/>
<gene>
    <name evidence="4" type="ORF">GFSPODELE1_LOCUS1025</name>
</gene>
<evidence type="ECO:0000256" key="1">
    <source>
        <dbReference type="SAM" id="MobiDB-lite"/>
    </source>
</evidence>
<dbReference type="Pfam" id="PF25156">
    <property type="entry name" value="PNGase_A_C"/>
    <property type="match status" value="1"/>
</dbReference>
<feature type="signal peptide" evidence="2">
    <location>
        <begin position="1"/>
        <end position="19"/>
    </location>
</feature>
<feature type="chain" id="PRO_5046570237" description="Peptide N-acetyl-beta-D-glucosaminyl asparaginase amidase A N-terminal domain-containing protein" evidence="2">
    <location>
        <begin position="20"/>
        <end position="647"/>
    </location>
</feature>
<dbReference type="Pfam" id="PF12222">
    <property type="entry name" value="PNGaseA"/>
    <property type="match status" value="1"/>
</dbReference>
<evidence type="ECO:0000313" key="4">
    <source>
        <dbReference type="EMBL" id="CAL1696075.1"/>
    </source>
</evidence>
<sequence length="647" mass="70655">MYSLAVVLVSLLSVVPVYSRPSPDELGLLHDTLARGPPPDALSSSPNALNPRVPLSTNDDTPSPLVDLQVYAPPIVPRNGRSCEIVLLTHEFGDGSYGVPAIAEYTPPTDHACGGVDKWAAITLNVTVYSIGTQYDRLSSLYLSHVEILRHSSAEPTKTGTVWTVKDVTHYSALFRKPGQILMDFSNIISADLGLDASFHVDVTAAFHVATPSFPVPTTSDLILPLSNLSPNTTNLFTIEDDLGGTTNITIPPSTQQAFVEIYASGNSNEEFWYLNTPDEFLDRFPSSTGLVGKGPFREIQLVLDGRLAGVVWPHAVIYTGGITPTNWRPLTAYGTYDQPTYYIDVTPFLPLINDDKQHAFTLRVQGQGASPSINSNWFVSGSVHLKLGKKRVLGKMTTYDVQSNPSLKTTGSASNGNITVNTSVLAQRTVLIESELHGDIGRQIVRFEQQLNYSNLQRYEDDGWVQWGAQLTEGTSQSVHGGRMAFRDTFSYPLDVFSNYSLYDMQFGAYGSAINQTFSRTLQSPFLGLTHTILSVQHARGNVGMDDTPGLRHAINGTGATDQQFAFSSTSGETYFRDIAAKNDGWLRDSVWGTLKASEPPVPKNQIFEGGGHGFRRSLSTRRSPRSSYDTVSCSTPISRAQVEAL</sequence>
<keyword evidence="2" id="KW-0732">Signal</keyword>
<feature type="domain" description="Peptide N-acetyl-beta-D-glucosaminyl asparaginase amidase A N-terminal" evidence="3">
    <location>
        <begin position="81"/>
        <end position="400"/>
    </location>
</feature>
<feature type="region of interest" description="Disordered" evidence="1">
    <location>
        <begin position="29"/>
        <end position="61"/>
    </location>
</feature>
<protein>
    <recommendedName>
        <fullName evidence="3">Peptide N-acetyl-beta-D-glucosaminyl asparaginase amidase A N-terminal domain-containing protein</fullName>
    </recommendedName>
</protein>
<dbReference type="EMBL" id="OZ037944">
    <property type="protein sequence ID" value="CAL1696075.1"/>
    <property type="molecule type" value="Genomic_DNA"/>
</dbReference>